<dbReference type="PIRSF" id="PIRSF002131">
    <property type="entry name" value="Ribosomal_S11"/>
    <property type="match status" value="1"/>
</dbReference>
<comment type="function">
    <text evidence="7">Located on the platform of the 30S subunit, it bridges several disparate RNA helices of the 16S rRNA. Forms part of the Shine-Dalgarno cleft in the 70S ribosome.</text>
</comment>
<name>A0A1E5II14_ENDTX</name>
<dbReference type="EMBL" id="LNVX01000479">
    <property type="protein sequence ID" value="OEG70054.1"/>
    <property type="molecule type" value="Genomic_DNA"/>
</dbReference>
<keyword evidence="3 7" id="KW-0694">RNA-binding</keyword>
<protein>
    <recommendedName>
        <fullName evidence="6 7">Small ribosomal subunit protein uS11</fullName>
    </recommendedName>
</protein>
<dbReference type="GO" id="GO:0019843">
    <property type="term" value="F:rRNA binding"/>
    <property type="evidence" value="ECO:0007669"/>
    <property type="project" value="UniProtKB-UniRule"/>
</dbReference>
<dbReference type="SUPFAM" id="SSF53137">
    <property type="entry name" value="Translational machinery components"/>
    <property type="match status" value="1"/>
</dbReference>
<accession>A0A1E5II14</accession>
<dbReference type="AlphaFoldDB" id="A0A1E5II14"/>
<dbReference type="GO" id="GO:1990904">
    <property type="term" value="C:ribonucleoprotein complex"/>
    <property type="evidence" value="ECO:0007669"/>
    <property type="project" value="UniProtKB-KW"/>
</dbReference>
<dbReference type="Proteomes" id="UP000095237">
    <property type="component" value="Unassembled WGS sequence"/>
</dbReference>
<dbReference type="PROSITE" id="PS00054">
    <property type="entry name" value="RIBOSOMAL_S11"/>
    <property type="match status" value="1"/>
</dbReference>
<evidence type="ECO:0000313" key="9">
    <source>
        <dbReference type="EMBL" id="OEG70054.1"/>
    </source>
</evidence>
<dbReference type="InterPro" id="IPR036967">
    <property type="entry name" value="Ribosomal_uS11_sf"/>
</dbReference>
<organism evidence="9 10">
    <name type="scientific">Endomicrobium trichonymphae</name>
    <dbReference type="NCBI Taxonomy" id="1408204"/>
    <lineage>
        <taxon>Bacteria</taxon>
        <taxon>Pseudomonadati</taxon>
        <taxon>Elusimicrobiota</taxon>
        <taxon>Endomicrobiia</taxon>
        <taxon>Endomicrobiales</taxon>
        <taxon>Endomicrobiaceae</taxon>
        <taxon>Candidatus Endomicrobiellum</taxon>
    </lineage>
</organism>
<dbReference type="Gene3D" id="3.30.420.80">
    <property type="entry name" value="Ribosomal protein S11"/>
    <property type="match status" value="1"/>
</dbReference>
<keyword evidence="10" id="KW-1185">Reference proteome</keyword>
<evidence type="ECO:0000256" key="8">
    <source>
        <dbReference type="RuleBase" id="RU003629"/>
    </source>
</evidence>
<dbReference type="NCBIfam" id="TIGR03632">
    <property type="entry name" value="uS11_bact"/>
    <property type="match status" value="1"/>
</dbReference>
<sequence length="130" mass="13785">MAEEKNVARSKKKKYTGGVAKAYILSTFNNTIVNITDEKGNTLVWSSAGVSGFKGTKKGTPFAAQMTAASVGRKVMDIGVKQVAIFVKGPGPGRETAIRGLQSSGLAITVIKDITPIPHDGCRPPKLRRV</sequence>
<evidence type="ECO:0000256" key="5">
    <source>
        <dbReference type="ARBA" id="ARBA00023274"/>
    </source>
</evidence>
<gene>
    <name evidence="7" type="primary">rpsK</name>
    <name evidence="9" type="ORF">ATZ36_01530</name>
</gene>
<dbReference type="PANTHER" id="PTHR11759">
    <property type="entry name" value="40S RIBOSOMAL PROTEIN S14/30S RIBOSOMAL PROTEIN S11"/>
    <property type="match status" value="1"/>
</dbReference>
<evidence type="ECO:0000256" key="1">
    <source>
        <dbReference type="ARBA" id="ARBA00006194"/>
    </source>
</evidence>
<dbReference type="InterPro" id="IPR019981">
    <property type="entry name" value="Ribosomal_uS11_bac-type"/>
</dbReference>
<keyword evidence="5 7" id="KW-0687">Ribonucleoprotein</keyword>
<keyword evidence="2 7" id="KW-0699">rRNA-binding</keyword>
<dbReference type="InterPro" id="IPR001971">
    <property type="entry name" value="Ribosomal_uS11"/>
</dbReference>
<dbReference type="GO" id="GO:0006412">
    <property type="term" value="P:translation"/>
    <property type="evidence" value="ECO:0007669"/>
    <property type="project" value="UniProtKB-UniRule"/>
</dbReference>
<dbReference type="InterPro" id="IPR018102">
    <property type="entry name" value="Ribosomal_uS11_CS"/>
</dbReference>
<evidence type="ECO:0000256" key="6">
    <source>
        <dbReference type="ARBA" id="ARBA00035160"/>
    </source>
</evidence>
<dbReference type="HAMAP" id="MF_01310">
    <property type="entry name" value="Ribosomal_uS11"/>
    <property type="match status" value="1"/>
</dbReference>
<dbReference type="FunFam" id="3.30.420.80:FF:000010">
    <property type="entry name" value="30S ribosomal protein S11"/>
    <property type="match status" value="1"/>
</dbReference>
<proteinExistence type="inferred from homology"/>
<evidence type="ECO:0000256" key="7">
    <source>
        <dbReference type="HAMAP-Rule" id="MF_01310"/>
    </source>
</evidence>
<dbReference type="GO" id="GO:0005840">
    <property type="term" value="C:ribosome"/>
    <property type="evidence" value="ECO:0007669"/>
    <property type="project" value="UniProtKB-KW"/>
</dbReference>
<reference evidence="9 10" key="1">
    <citation type="submission" date="2015-11" db="EMBL/GenBank/DDBJ databases">
        <title>Evidence for parallel genomic evolution in an endosymbiosis of termite gut flagellates.</title>
        <authorList>
            <person name="Zheng H."/>
        </authorList>
    </citation>
    <scope>NUCLEOTIDE SEQUENCE [LARGE SCALE GENOMIC DNA]</scope>
    <source>
        <strain evidence="9 10">CET450</strain>
    </source>
</reference>
<dbReference type="GO" id="GO:0003735">
    <property type="term" value="F:structural constituent of ribosome"/>
    <property type="evidence" value="ECO:0007669"/>
    <property type="project" value="InterPro"/>
</dbReference>
<dbReference type="NCBIfam" id="NF003698">
    <property type="entry name" value="PRK05309.1"/>
    <property type="match status" value="1"/>
</dbReference>
<keyword evidence="4 7" id="KW-0689">Ribosomal protein</keyword>
<comment type="subunit">
    <text evidence="7">Part of the 30S ribosomal subunit. Interacts with proteins S7 and S18. Binds to IF-3.</text>
</comment>
<dbReference type="Pfam" id="PF00411">
    <property type="entry name" value="Ribosomal_S11"/>
    <property type="match status" value="1"/>
</dbReference>
<comment type="similarity">
    <text evidence="1 7 8">Belongs to the universal ribosomal protein uS11 family.</text>
</comment>
<evidence type="ECO:0000256" key="3">
    <source>
        <dbReference type="ARBA" id="ARBA00022884"/>
    </source>
</evidence>
<evidence type="ECO:0000256" key="2">
    <source>
        <dbReference type="ARBA" id="ARBA00022730"/>
    </source>
</evidence>
<evidence type="ECO:0000313" key="10">
    <source>
        <dbReference type="Proteomes" id="UP000095237"/>
    </source>
</evidence>
<comment type="caution">
    <text evidence="9">The sequence shown here is derived from an EMBL/GenBank/DDBJ whole genome shotgun (WGS) entry which is preliminary data.</text>
</comment>
<evidence type="ECO:0000256" key="4">
    <source>
        <dbReference type="ARBA" id="ARBA00022980"/>
    </source>
</evidence>